<name>A0AAE0MG91_9PEZI</name>
<organism evidence="7 8">
    <name type="scientific">Apodospora peruviana</name>
    <dbReference type="NCBI Taxonomy" id="516989"/>
    <lineage>
        <taxon>Eukaryota</taxon>
        <taxon>Fungi</taxon>
        <taxon>Dikarya</taxon>
        <taxon>Ascomycota</taxon>
        <taxon>Pezizomycotina</taxon>
        <taxon>Sordariomycetes</taxon>
        <taxon>Sordariomycetidae</taxon>
        <taxon>Sordariales</taxon>
        <taxon>Lasiosphaeriaceae</taxon>
        <taxon>Apodospora</taxon>
    </lineage>
</organism>
<evidence type="ECO:0000256" key="1">
    <source>
        <dbReference type="ARBA" id="ARBA00004613"/>
    </source>
</evidence>
<keyword evidence="2" id="KW-0964">Secreted</keyword>
<dbReference type="Proteomes" id="UP001283341">
    <property type="component" value="Unassembled WGS sequence"/>
</dbReference>
<dbReference type="GO" id="GO:0005576">
    <property type="term" value="C:extracellular region"/>
    <property type="evidence" value="ECO:0007669"/>
    <property type="project" value="UniProtKB-SubCell"/>
</dbReference>
<evidence type="ECO:0000256" key="3">
    <source>
        <dbReference type="ARBA" id="ARBA00022729"/>
    </source>
</evidence>
<feature type="signal peptide" evidence="5">
    <location>
        <begin position="1"/>
        <end position="23"/>
    </location>
</feature>
<evidence type="ECO:0000256" key="4">
    <source>
        <dbReference type="ARBA" id="ARBA00023157"/>
    </source>
</evidence>
<proteinExistence type="predicted"/>
<gene>
    <name evidence="7" type="ORF">B0H66DRAFT_542282</name>
</gene>
<protein>
    <recommendedName>
        <fullName evidence="6">AA1-like domain-containing protein</fullName>
    </recommendedName>
</protein>
<keyword evidence="8" id="KW-1185">Reference proteome</keyword>
<sequence>MVAITLLHLLGLLLATITPLVYAMPSIFSRNKNSPLQRKDTLNEAAKSSTCAETSFDSLSWTAQDFWFRSSVIFSTPAHRAVADGEVSFNLTNTALDYTQSCYARSLSPTDFFYGNEWYTCDEPFPTGTNITGAPNITVPAFAMAVFRFDRSAGKLDVNQTWACLGDDLDGGRDSIFFNASGTANISLQCDSQRWQNPDWKMGQLYSTDTVDCAAKNVTIFPFQIQAWEGLGGVSI</sequence>
<comment type="caution">
    <text evidence="7">The sequence shown here is derived from an EMBL/GenBank/DDBJ whole genome shotgun (WGS) entry which is preliminary data.</text>
</comment>
<dbReference type="AlphaFoldDB" id="A0AAE0MG91"/>
<reference evidence="7" key="1">
    <citation type="journal article" date="2023" name="Mol. Phylogenet. Evol.">
        <title>Genome-scale phylogeny and comparative genomics of the fungal order Sordariales.</title>
        <authorList>
            <person name="Hensen N."/>
            <person name="Bonometti L."/>
            <person name="Westerberg I."/>
            <person name="Brannstrom I.O."/>
            <person name="Guillou S."/>
            <person name="Cros-Aarteil S."/>
            <person name="Calhoun S."/>
            <person name="Haridas S."/>
            <person name="Kuo A."/>
            <person name="Mondo S."/>
            <person name="Pangilinan J."/>
            <person name="Riley R."/>
            <person name="LaButti K."/>
            <person name="Andreopoulos B."/>
            <person name="Lipzen A."/>
            <person name="Chen C."/>
            <person name="Yan M."/>
            <person name="Daum C."/>
            <person name="Ng V."/>
            <person name="Clum A."/>
            <person name="Steindorff A."/>
            <person name="Ohm R.A."/>
            <person name="Martin F."/>
            <person name="Silar P."/>
            <person name="Natvig D.O."/>
            <person name="Lalanne C."/>
            <person name="Gautier V."/>
            <person name="Ament-Velasquez S.L."/>
            <person name="Kruys A."/>
            <person name="Hutchinson M.I."/>
            <person name="Powell A.J."/>
            <person name="Barry K."/>
            <person name="Miller A.N."/>
            <person name="Grigoriev I.V."/>
            <person name="Debuchy R."/>
            <person name="Gladieux P."/>
            <person name="Hiltunen Thoren M."/>
            <person name="Johannesson H."/>
        </authorList>
    </citation>
    <scope>NUCLEOTIDE SEQUENCE</scope>
    <source>
        <strain evidence="7">CBS 118394</strain>
    </source>
</reference>
<dbReference type="Pfam" id="PF16541">
    <property type="entry name" value="AltA1"/>
    <property type="match status" value="1"/>
</dbReference>
<keyword evidence="4" id="KW-1015">Disulfide bond</keyword>
<accession>A0AAE0MG91</accession>
<dbReference type="EMBL" id="JAUEDM010000001">
    <property type="protein sequence ID" value="KAK3329884.1"/>
    <property type="molecule type" value="Genomic_DNA"/>
</dbReference>
<evidence type="ECO:0000313" key="8">
    <source>
        <dbReference type="Proteomes" id="UP001283341"/>
    </source>
</evidence>
<keyword evidence="3 5" id="KW-0732">Signal</keyword>
<feature type="domain" description="AA1-like" evidence="6">
    <location>
        <begin position="68"/>
        <end position="213"/>
    </location>
</feature>
<comment type="subcellular location">
    <subcellularLocation>
        <location evidence="1">Secreted</location>
    </subcellularLocation>
</comment>
<dbReference type="InterPro" id="IPR032382">
    <property type="entry name" value="AltA1"/>
</dbReference>
<feature type="chain" id="PRO_5042175818" description="AA1-like domain-containing protein" evidence="5">
    <location>
        <begin position="24"/>
        <end position="236"/>
    </location>
</feature>
<evidence type="ECO:0000259" key="6">
    <source>
        <dbReference type="Pfam" id="PF16541"/>
    </source>
</evidence>
<evidence type="ECO:0000256" key="5">
    <source>
        <dbReference type="SAM" id="SignalP"/>
    </source>
</evidence>
<reference evidence="7" key="2">
    <citation type="submission" date="2023-06" db="EMBL/GenBank/DDBJ databases">
        <authorList>
            <consortium name="Lawrence Berkeley National Laboratory"/>
            <person name="Haridas S."/>
            <person name="Hensen N."/>
            <person name="Bonometti L."/>
            <person name="Westerberg I."/>
            <person name="Brannstrom I.O."/>
            <person name="Guillou S."/>
            <person name="Cros-Aarteil S."/>
            <person name="Calhoun S."/>
            <person name="Kuo A."/>
            <person name="Mondo S."/>
            <person name="Pangilinan J."/>
            <person name="Riley R."/>
            <person name="Labutti K."/>
            <person name="Andreopoulos B."/>
            <person name="Lipzen A."/>
            <person name="Chen C."/>
            <person name="Yanf M."/>
            <person name="Daum C."/>
            <person name="Ng V."/>
            <person name="Clum A."/>
            <person name="Steindorff A."/>
            <person name="Ohm R."/>
            <person name="Martin F."/>
            <person name="Silar P."/>
            <person name="Natvig D."/>
            <person name="Lalanne C."/>
            <person name="Gautier V."/>
            <person name="Ament-Velasquez S.L."/>
            <person name="Kruys A."/>
            <person name="Hutchinson M.I."/>
            <person name="Powell A.J."/>
            <person name="Barry K."/>
            <person name="Miller A.N."/>
            <person name="Grigoriev I.V."/>
            <person name="Debuchy R."/>
            <person name="Gladieux P."/>
            <person name="Thoren M.H."/>
            <person name="Johannesson H."/>
        </authorList>
    </citation>
    <scope>NUCLEOTIDE SEQUENCE</scope>
    <source>
        <strain evidence="7">CBS 118394</strain>
    </source>
</reference>
<evidence type="ECO:0000313" key="7">
    <source>
        <dbReference type="EMBL" id="KAK3329884.1"/>
    </source>
</evidence>
<evidence type="ECO:0000256" key="2">
    <source>
        <dbReference type="ARBA" id="ARBA00022525"/>
    </source>
</evidence>